<name>A0A2G2WBK1_CAPBA</name>
<evidence type="ECO:0000256" key="10">
    <source>
        <dbReference type="SAM" id="Phobius"/>
    </source>
</evidence>
<keyword evidence="12" id="KW-1185">Reference proteome</keyword>
<accession>A0A2G2WBK1</accession>
<evidence type="ECO:0000256" key="6">
    <source>
        <dbReference type="ARBA" id="ARBA00022989"/>
    </source>
</evidence>
<organism evidence="11 12">
    <name type="scientific">Capsicum baccatum</name>
    <name type="common">Peruvian pepper</name>
    <dbReference type="NCBI Taxonomy" id="33114"/>
    <lineage>
        <taxon>Eukaryota</taxon>
        <taxon>Viridiplantae</taxon>
        <taxon>Streptophyta</taxon>
        <taxon>Embryophyta</taxon>
        <taxon>Tracheophyta</taxon>
        <taxon>Spermatophyta</taxon>
        <taxon>Magnoliopsida</taxon>
        <taxon>eudicotyledons</taxon>
        <taxon>Gunneridae</taxon>
        <taxon>Pentapetalae</taxon>
        <taxon>asterids</taxon>
        <taxon>lamiids</taxon>
        <taxon>Solanales</taxon>
        <taxon>Solanaceae</taxon>
        <taxon>Solanoideae</taxon>
        <taxon>Capsiceae</taxon>
        <taxon>Capsicum</taxon>
    </lineage>
</organism>
<sequence length="214" mass="24644">MALYELAVFDPSDPVLDPMWRKAIWRWMYWDLEIFCDERTGKPSLDLPKIFGIHLFLSGVACFGFGAFYVTSFYGAGIWVSDPYRLMGKVQPINLVWGVEDGDGIVRDDVPFKRKELKYSVEQVGVTIEFYNGELNGVSYSDPATMKKYARHAQLGEIFELDHATLRSDGVFRSSPRGWFTFGHASFALLFFFGHIWHVARTLFRDFLLVLTQI</sequence>
<dbReference type="AlphaFoldDB" id="A0A2G2WBK1"/>
<comment type="subcellular location">
    <subcellularLocation>
        <location evidence="1">Membrane</location>
        <topology evidence="1">Multi-pass membrane protein</topology>
    </subcellularLocation>
</comment>
<evidence type="ECO:0000313" key="11">
    <source>
        <dbReference type="EMBL" id="PHT42607.1"/>
    </source>
</evidence>
<keyword evidence="9" id="KW-0604">Photosystem II</keyword>
<gene>
    <name evidence="11" type="ORF">CQW23_16632</name>
</gene>
<feature type="transmembrane region" description="Helical" evidence="10">
    <location>
        <begin position="53"/>
        <end position="80"/>
    </location>
</feature>
<dbReference type="Proteomes" id="UP000224567">
    <property type="component" value="Unassembled WGS sequence"/>
</dbReference>
<comment type="caution">
    <text evidence="11">The sequence shown here is derived from an EMBL/GenBank/DDBJ whole genome shotgun (WGS) entry which is preliminary data.</text>
</comment>
<dbReference type="GO" id="GO:0009523">
    <property type="term" value="C:photosystem II"/>
    <property type="evidence" value="ECO:0007669"/>
    <property type="project" value="UniProtKB-KW"/>
</dbReference>
<evidence type="ECO:0000256" key="4">
    <source>
        <dbReference type="ARBA" id="ARBA00022640"/>
    </source>
</evidence>
<keyword evidence="3" id="KW-0602">Photosynthesis</keyword>
<evidence type="ECO:0000256" key="7">
    <source>
        <dbReference type="ARBA" id="ARBA00022991"/>
    </source>
</evidence>
<evidence type="ECO:0000256" key="8">
    <source>
        <dbReference type="ARBA" id="ARBA00023136"/>
    </source>
</evidence>
<proteinExistence type="predicted"/>
<evidence type="ECO:0000256" key="3">
    <source>
        <dbReference type="ARBA" id="ARBA00022531"/>
    </source>
</evidence>
<dbReference type="InterPro" id="IPR000932">
    <property type="entry name" value="PS_antenna-like"/>
</dbReference>
<keyword evidence="7" id="KW-0157">Chromophore</keyword>
<evidence type="ECO:0000256" key="5">
    <source>
        <dbReference type="ARBA" id="ARBA00022692"/>
    </source>
</evidence>
<evidence type="ECO:0000313" key="12">
    <source>
        <dbReference type="Proteomes" id="UP000224567"/>
    </source>
</evidence>
<protein>
    <submittedName>
        <fullName evidence="11">Photosystem II CP47 reaction center protein</fullName>
    </submittedName>
</protein>
<dbReference type="GO" id="GO:0016168">
    <property type="term" value="F:chlorophyll binding"/>
    <property type="evidence" value="ECO:0007669"/>
    <property type="project" value="UniProtKB-KW"/>
</dbReference>
<evidence type="ECO:0000256" key="2">
    <source>
        <dbReference type="ARBA" id="ARBA00022494"/>
    </source>
</evidence>
<keyword evidence="6 10" id="KW-1133">Transmembrane helix</keyword>
<dbReference type="STRING" id="33114.A0A2G2WBK1"/>
<keyword evidence="8 10" id="KW-0472">Membrane</keyword>
<dbReference type="GO" id="GO:0009767">
    <property type="term" value="P:photosynthetic electron transport chain"/>
    <property type="evidence" value="ECO:0007669"/>
    <property type="project" value="InterPro"/>
</dbReference>
<dbReference type="InterPro" id="IPR036001">
    <property type="entry name" value="PS_II_antenna-like_sf"/>
</dbReference>
<keyword evidence="4" id="KW-0934">Plastid</keyword>
<feature type="transmembrane region" description="Helical" evidence="10">
    <location>
        <begin position="179"/>
        <end position="200"/>
    </location>
</feature>
<dbReference type="SUPFAM" id="SSF161077">
    <property type="entry name" value="Photosystem II antenna protein-like"/>
    <property type="match status" value="2"/>
</dbReference>
<dbReference type="Pfam" id="PF00421">
    <property type="entry name" value="PSII"/>
    <property type="match status" value="2"/>
</dbReference>
<keyword evidence="5 10" id="KW-0812">Transmembrane</keyword>
<keyword evidence="2" id="KW-0148">Chlorophyll</keyword>
<dbReference type="Gene3D" id="3.10.680.10">
    <property type="entry name" value="Photosystem II CP47 reaction center protein"/>
    <property type="match status" value="1"/>
</dbReference>
<reference evidence="12" key="2">
    <citation type="journal article" date="2017" name="J. Anim. Genet.">
        <title>Multiple reference genome sequences of hot pepper reveal the massive evolution of plant disease resistance genes by retroduplication.</title>
        <authorList>
            <person name="Kim S."/>
            <person name="Park J."/>
            <person name="Yeom S.-I."/>
            <person name="Kim Y.-M."/>
            <person name="Seo E."/>
            <person name="Kim K.-T."/>
            <person name="Kim M.-S."/>
            <person name="Lee J.M."/>
            <person name="Cheong K."/>
            <person name="Shin H.-S."/>
            <person name="Kim S.-B."/>
            <person name="Han K."/>
            <person name="Lee J."/>
            <person name="Park M."/>
            <person name="Lee H.-A."/>
            <person name="Lee H.-Y."/>
            <person name="Lee Y."/>
            <person name="Oh S."/>
            <person name="Lee J.H."/>
            <person name="Choi E."/>
            <person name="Choi E."/>
            <person name="Lee S.E."/>
            <person name="Jeon J."/>
            <person name="Kim H."/>
            <person name="Choi G."/>
            <person name="Song H."/>
            <person name="Lee J."/>
            <person name="Lee S.-C."/>
            <person name="Kwon J.-K."/>
            <person name="Lee H.-Y."/>
            <person name="Koo N."/>
            <person name="Hong Y."/>
            <person name="Kim R.W."/>
            <person name="Kang W.-H."/>
            <person name="Huh J.H."/>
            <person name="Kang B.-C."/>
            <person name="Yang T.-J."/>
            <person name="Lee Y.-H."/>
            <person name="Bennetzen J.L."/>
            <person name="Choi D."/>
        </authorList>
    </citation>
    <scope>NUCLEOTIDE SEQUENCE [LARGE SCALE GENOMIC DNA]</scope>
    <source>
        <strain evidence="12">cv. PBC81</strain>
    </source>
</reference>
<dbReference type="EMBL" id="MLFT02000007">
    <property type="protein sequence ID" value="PHT42607.1"/>
    <property type="molecule type" value="Genomic_DNA"/>
</dbReference>
<evidence type="ECO:0000256" key="1">
    <source>
        <dbReference type="ARBA" id="ARBA00004141"/>
    </source>
</evidence>
<reference evidence="11 12" key="1">
    <citation type="journal article" date="2017" name="Genome Biol.">
        <title>New reference genome sequences of hot pepper reveal the massive evolution of plant disease-resistance genes by retroduplication.</title>
        <authorList>
            <person name="Kim S."/>
            <person name="Park J."/>
            <person name="Yeom S.I."/>
            <person name="Kim Y.M."/>
            <person name="Seo E."/>
            <person name="Kim K.T."/>
            <person name="Kim M.S."/>
            <person name="Lee J.M."/>
            <person name="Cheong K."/>
            <person name="Shin H.S."/>
            <person name="Kim S.B."/>
            <person name="Han K."/>
            <person name="Lee J."/>
            <person name="Park M."/>
            <person name="Lee H.A."/>
            <person name="Lee H.Y."/>
            <person name="Lee Y."/>
            <person name="Oh S."/>
            <person name="Lee J.H."/>
            <person name="Choi E."/>
            <person name="Choi E."/>
            <person name="Lee S.E."/>
            <person name="Jeon J."/>
            <person name="Kim H."/>
            <person name="Choi G."/>
            <person name="Song H."/>
            <person name="Lee J."/>
            <person name="Lee S.C."/>
            <person name="Kwon J.K."/>
            <person name="Lee H.Y."/>
            <person name="Koo N."/>
            <person name="Hong Y."/>
            <person name="Kim R.W."/>
            <person name="Kang W.H."/>
            <person name="Huh J.H."/>
            <person name="Kang B.C."/>
            <person name="Yang T.J."/>
            <person name="Lee Y.H."/>
            <person name="Bennetzen J.L."/>
            <person name="Choi D."/>
        </authorList>
    </citation>
    <scope>NUCLEOTIDE SEQUENCE [LARGE SCALE GENOMIC DNA]</scope>
    <source>
        <strain evidence="12">cv. PBC81</strain>
    </source>
</reference>
<dbReference type="OrthoDB" id="1843540at2759"/>
<evidence type="ECO:0000256" key="9">
    <source>
        <dbReference type="ARBA" id="ARBA00023276"/>
    </source>
</evidence>